<organism evidence="2 3">
    <name type="scientific">Spinacia oleracea</name>
    <name type="common">Spinach</name>
    <dbReference type="NCBI Taxonomy" id="3562"/>
    <lineage>
        <taxon>Eukaryota</taxon>
        <taxon>Viridiplantae</taxon>
        <taxon>Streptophyta</taxon>
        <taxon>Embryophyta</taxon>
        <taxon>Tracheophyta</taxon>
        <taxon>Spermatophyta</taxon>
        <taxon>Magnoliopsida</taxon>
        <taxon>eudicotyledons</taxon>
        <taxon>Gunneridae</taxon>
        <taxon>Pentapetalae</taxon>
        <taxon>Caryophyllales</taxon>
        <taxon>Chenopodiaceae</taxon>
        <taxon>Chenopodioideae</taxon>
        <taxon>Anserineae</taxon>
        <taxon>Spinacia</taxon>
    </lineage>
</organism>
<protein>
    <submittedName>
        <fullName evidence="3">Uncharacterized protein isoform X1</fullName>
    </submittedName>
</protein>
<feature type="region of interest" description="Disordered" evidence="1">
    <location>
        <begin position="1"/>
        <end position="52"/>
    </location>
</feature>
<evidence type="ECO:0000256" key="1">
    <source>
        <dbReference type="SAM" id="MobiDB-lite"/>
    </source>
</evidence>
<proteinExistence type="predicted"/>
<dbReference type="Proteomes" id="UP000813463">
    <property type="component" value="Chromosome 4"/>
</dbReference>
<evidence type="ECO:0000313" key="3">
    <source>
        <dbReference type="RefSeq" id="XP_021857642.2"/>
    </source>
</evidence>
<feature type="compositionally biased region" description="Basic and acidic residues" evidence="1">
    <location>
        <begin position="1"/>
        <end position="10"/>
    </location>
</feature>
<name>A0A9R0IYX0_SPIOL</name>
<dbReference type="PANTHER" id="PTHR37238:SF1">
    <property type="entry name" value="OS05G0532500 PROTEIN"/>
    <property type="match status" value="1"/>
</dbReference>
<reference evidence="2" key="1">
    <citation type="journal article" date="2021" name="Nat. Commun.">
        <title>Genomic analyses provide insights into spinach domestication and the genetic basis of agronomic traits.</title>
        <authorList>
            <person name="Cai X."/>
            <person name="Sun X."/>
            <person name="Xu C."/>
            <person name="Sun H."/>
            <person name="Wang X."/>
            <person name="Ge C."/>
            <person name="Zhang Z."/>
            <person name="Wang Q."/>
            <person name="Fei Z."/>
            <person name="Jiao C."/>
            <person name="Wang Q."/>
        </authorList>
    </citation>
    <scope>NUCLEOTIDE SEQUENCE [LARGE SCALE GENOMIC DNA]</scope>
    <source>
        <strain evidence="2">cv. Varoflay</strain>
    </source>
</reference>
<dbReference type="AlphaFoldDB" id="A0A9R0IYX0"/>
<keyword evidence="2" id="KW-1185">Reference proteome</keyword>
<dbReference type="GeneID" id="110796869"/>
<evidence type="ECO:0000313" key="2">
    <source>
        <dbReference type="Proteomes" id="UP000813463"/>
    </source>
</evidence>
<gene>
    <name evidence="3" type="primary">LOC110796869</name>
</gene>
<dbReference type="PANTHER" id="PTHR37238">
    <property type="entry name" value="OS05G0532500 PROTEIN"/>
    <property type="match status" value="1"/>
</dbReference>
<dbReference type="KEGG" id="soe:110796869"/>
<reference evidence="3" key="2">
    <citation type="submission" date="2025-08" db="UniProtKB">
        <authorList>
            <consortium name="RefSeq"/>
        </authorList>
    </citation>
    <scope>IDENTIFICATION</scope>
    <source>
        <tissue evidence="3">Leaf</tissue>
    </source>
</reference>
<sequence length="481" mass="53947">MAKNDSDNKFKSARRKPLRDVSNGGVKSLKSSKKKTRLKMSEELSHPQIQQTNNADPLDRLLLVHSDISSLLRQIDELVFQAVKVDTTDKERITEIKSFTAVLSEIHSSLKPWVPRLQKAIDGSRCDSEIQFSDTCVGDPVVPAQRDIHTIDTPEASKYESLVSPSPLVSWRAAGCVEERGKQLFYLTPLPRHKTTTSKAHASTKLTVCEEEVPSSRNGLFSSPCNNEKINDDKVYVSENIESISDMQFVSVVGDISSNLSTPYVFHEPVTELSYRRIGKSHKWTPYPTGNTNLCDSADSESSSGDVEEKLNLKFSELIGIKPSCMSNYVSRAVEASPAWKTSPPKCCTLLEPLDEKHPKDYASSLDQKLFLAPKGSRTDNYNLDEENKIFCMQGNEKNMFVKVESTPLWKGGSASTIHRGKRPGENTLKRELWTKFEAASINECHRNFPVSNDISNKRFLERLEEASCDESNEDAELLIH</sequence>
<accession>A0A9R0IYX0</accession>
<dbReference type="RefSeq" id="XP_021857642.2">
    <property type="nucleotide sequence ID" value="XM_022001950.2"/>
</dbReference>